<protein>
    <submittedName>
        <fullName evidence="2">Uncharacterized protein</fullName>
    </submittedName>
</protein>
<keyword evidence="1" id="KW-0732">Signal</keyword>
<accession>A0AAD8JTS2</accession>
<dbReference type="Proteomes" id="UP001229421">
    <property type="component" value="Unassembled WGS sequence"/>
</dbReference>
<dbReference type="AlphaFoldDB" id="A0AAD8JTS2"/>
<feature type="signal peptide" evidence="1">
    <location>
        <begin position="1"/>
        <end position="22"/>
    </location>
</feature>
<reference evidence="2" key="1">
    <citation type="journal article" date="2023" name="bioRxiv">
        <title>Improved chromosome-level genome assembly for marigold (Tagetes erecta).</title>
        <authorList>
            <person name="Jiang F."/>
            <person name="Yuan L."/>
            <person name="Wang S."/>
            <person name="Wang H."/>
            <person name="Xu D."/>
            <person name="Wang A."/>
            <person name="Fan W."/>
        </authorList>
    </citation>
    <scope>NUCLEOTIDE SEQUENCE</scope>
    <source>
        <strain evidence="2">WSJ</strain>
        <tissue evidence="2">Leaf</tissue>
    </source>
</reference>
<dbReference type="EMBL" id="JAUHHV010000011">
    <property type="protein sequence ID" value="KAK1408537.1"/>
    <property type="molecule type" value="Genomic_DNA"/>
</dbReference>
<organism evidence="2 3">
    <name type="scientific">Tagetes erecta</name>
    <name type="common">African marigold</name>
    <dbReference type="NCBI Taxonomy" id="13708"/>
    <lineage>
        <taxon>Eukaryota</taxon>
        <taxon>Viridiplantae</taxon>
        <taxon>Streptophyta</taxon>
        <taxon>Embryophyta</taxon>
        <taxon>Tracheophyta</taxon>
        <taxon>Spermatophyta</taxon>
        <taxon>Magnoliopsida</taxon>
        <taxon>eudicotyledons</taxon>
        <taxon>Gunneridae</taxon>
        <taxon>Pentapetalae</taxon>
        <taxon>asterids</taxon>
        <taxon>campanulids</taxon>
        <taxon>Asterales</taxon>
        <taxon>Asteraceae</taxon>
        <taxon>Asteroideae</taxon>
        <taxon>Heliantheae alliance</taxon>
        <taxon>Tageteae</taxon>
        <taxon>Tagetes</taxon>
    </lineage>
</organism>
<evidence type="ECO:0000313" key="2">
    <source>
        <dbReference type="EMBL" id="KAK1408537.1"/>
    </source>
</evidence>
<evidence type="ECO:0000256" key="1">
    <source>
        <dbReference type="SAM" id="SignalP"/>
    </source>
</evidence>
<evidence type="ECO:0000313" key="3">
    <source>
        <dbReference type="Proteomes" id="UP001229421"/>
    </source>
</evidence>
<name>A0AAD8JTS2_TARER</name>
<comment type="caution">
    <text evidence="2">The sequence shown here is derived from an EMBL/GenBank/DDBJ whole genome shotgun (WGS) entry which is preliminary data.</text>
</comment>
<gene>
    <name evidence="2" type="ORF">QVD17_40398</name>
</gene>
<feature type="chain" id="PRO_5042025678" evidence="1">
    <location>
        <begin position="23"/>
        <end position="123"/>
    </location>
</feature>
<proteinExistence type="predicted"/>
<keyword evidence="3" id="KW-1185">Reference proteome</keyword>
<sequence length="123" mass="13768">MFLNRHTNIMCIFFLNFILVEYLRLEPYKTHGHLMVLKTTDRRLGLQSVCFLEDLSFKKVKPYQPLHAVTASSSPVVVAVEPLLPSTPMLLSSPPVARNSSSLPANTTAAKGFEILYGFETRG</sequence>